<reference evidence="1 2" key="1">
    <citation type="submission" date="2023-07" db="EMBL/GenBank/DDBJ databases">
        <title>Sorghum-associated microbial communities from plants grown in Nebraska, USA.</title>
        <authorList>
            <person name="Schachtman D."/>
        </authorList>
    </citation>
    <scope>NUCLEOTIDE SEQUENCE [LARGE SCALE GENOMIC DNA]</scope>
    <source>
        <strain evidence="1 2">DS1709</strain>
    </source>
</reference>
<sequence length="110" mass="12970">MLALEPPRQKFREFLTGWFQSTGIFNAGYNDRCRWVGLRKKPVLLLWTASIRVRDILAQIGTVTPQLDVGELVGLEWEKGWREEYEWIAGLAPKKKSELSYSDFLYYIWQ</sequence>
<evidence type="ECO:0000313" key="1">
    <source>
        <dbReference type="EMBL" id="MDR6406332.1"/>
    </source>
</evidence>
<organism evidence="1 2">
    <name type="scientific">Chryseobacterium geocarposphaerae</name>
    <dbReference type="NCBI Taxonomy" id="1416776"/>
    <lineage>
        <taxon>Bacteria</taxon>
        <taxon>Pseudomonadati</taxon>
        <taxon>Bacteroidota</taxon>
        <taxon>Flavobacteriia</taxon>
        <taxon>Flavobacteriales</taxon>
        <taxon>Weeksellaceae</taxon>
        <taxon>Chryseobacterium group</taxon>
        <taxon>Chryseobacterium</taxon>
    </lineage>
</organism>
<keyword evidence="2" id="KW-1185">Reference proteome</keyword>
<evidence type="ECO:0000313" key="2">
    <source>
        <dbReference type="Proteomes" id="UP001184853"/>
    </source>
</evidence>
<accession>A0ABU1LHX8</accession>
<proteinExistence type="predicted"/>
<dbReference type="Proteomes" id="UP001184853">
    <property type="component" value="Unassembled WGS sequence"/>
</dbReference>
<gene>
    <name evidence="1" type="ORF">J2781_003289</name>
</gene>
<name>A0ABU1LHX8_9FLAO</name>
<protein>
    <submittedName>
        <fullName evidence="1">Uncharacterized protein</fullName>
    </submittedName>
</protein>
<dbReference type="EMBL" id="JAVDQS010000010">
    <property type="protein sequence ID" value="MDR6406332.1"/>
    <property type="molecule type" value="Genomic_DNA"/>
</dbReference>
<comment type="caution">
    <text evidence="1">The sequence shown here is derived from an EMBL/GenBank/DDBJ whole genome shotgun (WGS) entry which is preliminary data.</text>
</comment>